<dbReference type="AlphaFoldDB" id="A0A9P3G7P3"/>
<dbReference type="GO" id="GO:0008270">
    <property type="term" value="F:zinc ion binding"/>
    <property type="evidence" value="ECO:0007669"/>
    <property type="project" value="UniProtKB-KW"/>
</dbReference>
<dbReference type="SUPFAM" id="SSF144232">
    <property type="entry name" value="HIT/MYND zinc finger-like"/>
    <property type="match status" value="1"/>
</dbReference>
<dbReference type="InterPro" id="IPR002893">
    <property type="entry name" value="Znf_MYND"/>
</dbReference>
<dbReference type="PROSITE" id="PS01360">
    <property type="entry name" value="ZF_MYND_1"/>
    <property type="match status" value="1"/>
</dbReference>
<evidence type="ECO:0000313" key="7">
    <source>
        <dbReference type="Proteomes" id="UP000703269"/>
    </source>
</evidence>
<dbReference type="Gene3D" id="6.10.140.2220">
    <property type="match status" value="1"/>
</dbReference>
<dbReference type="Proteomes" id="UP000703269">
    <property type="component" value="Unassembled WGS sequence"/>
</dbReference>
<organism evidence="6 7">
    <name type="scientific">Phanerochaete sordida</name>
    <dbReference type="NCBI Taxonomy" id="48140"/>
    <lineage>
        <taxon>Eukaryota</taxon>
        <taxon>Fungi</taxon>
        <taxon>Dikarya</taxon>
        <taxon>Basidiomycota</taxon>
        <taxon>Agaricomycotina</taxon>
        <taxon>Agaricomycetes</taxon>
        <taxon>Polyporales</taxon>
        <taxon>Phanerochaetaceae</taxon>
        <taxon>Phanerochaete</taxon>
    </lineage>
</organism>
<dbReference type="Pfam" id="PF01753">
    <property type="entry name" value="zf-MYND"/>
    <property type="match status" value="1"/>
</dbReference>
<keyword evidence="3" id="KW-0862">Zinc</keyword>
<proteinExistence type="predicted"/>
<evidence type="ECO:0000259" key="5">
    <source>
        <dbReference type="PROSITE" id="PS50865"/>
    </source>
</evidence>
<name>A0A9P3G7P3_9APHY</name>
<dbReference type="EMBL" id="BPQB01000014">
    <property type="protein sequence ID" value="GJE89828.1"/>
    <property type="molecule type" value="Genomic_DNA"/>
</dbReference>
<evidence type="ECO:0000256" key="2">
    <source>
        <dbReference type="ARBA" id="ARBA00022771"/>
    </source>
</evidence>
<gene>
    <name evidence="6" type="ORF">PsYK624_059370</name>
</gene>
<protein>
    <submittedName>
        <fullName evidence="6">Zinc finger MYND domain-containing protein</fullName>
    </submittedName>
</protein>
<sequence>MSVPCAVCGQAAPLACSGCKTSRYCSPECQLVDWQKHGHKKACKIQQQLNALNAEQEARRPPRPPAGRCTGCNVQFTKTDREYQCAGTCKDCGYKACGICISHDRRGTCYCTTGNFGRPYCKMPPYDYHADGWTGRMYTGDRHPPLLSWEPYTEADFEAEPRKCGTCGEVVRMLKPERAVPRRNSLW</sequence>
<keyword evidence="7" id="KW-1185">Reference proteome</keyword>
<accession>A0A9P3G7P3</accession>
<reference evidence="6 7" key="1">
    <citation type="submission" date="2021-08" db="EMBL/GenBank/DDBJ databases">
        <title>Draft Genome Sequence of Phanerochaete sordida strain YK-624.</title>
        <authorList>
            <person name="Mori T."/>
            <person name="Dohra H."/>
            <person name="Suzuki T."/>
            <person name="Kawagishi H."/>
            <person name="Hirai H."/>
        </authorList>
    </citation>
    <scope>NUCLEOTIDE SEQUENCE [LARGE SCALE GENOMIC DNA]</scope>
    <source>
        <strain evidence="6 7">YK-624</strain>
    </source>
</reference>
<evidence type="ECO:0000256" key="4">
    <source>
        <dbReference type="PROSITE-ProRule" id="PRU00134"/>
    </source>
</evidence>
<evidence type="ECO:0000256" key="1">
    <source>
        <dbReference type="ARBA" id="ARBA00022723"/>
    </source>
</evidence>
<dbReference type="PROSITE" id="PS50865">
    <property type="entry name" value="ZF_MYND_2"/>
    <property type="match status" value="1"/>
</dbReference>
<dbReference type="OrthoDB" id="432970at2759"/>
<evidence type="ECO:0000313" key="6">
    <source>
        <dbReference type="EMBL" id="GJE89828.1"/>
    </source>
</evidence>
<feature type="domain" description="MYND-type" evidence="5">
    <location>
        <begin position="5"/>
        <end position="43"/>
    </location>
</feature>
<comment type="caution">
    <text evidence="6">The sequence shown here is derived from an EMBL/GenBank/DDBJ whole genome shotgun (WGS) entry which is preliminary data.</text>
</comment>
<keyword evidence="1" id="KW-0479">Metal-binding</keyword>
<evidence type="ECO:0000256" key="3">
    <source>
        <dbReference type="ARBA" id="ARBA00022833"/>
    </source>
</evidence>
<keyword evidence="2 4" id="KW-0863">Zinc-finger</keyword>